<accession>A0A1N7KJT9</accession>
<dbReference type="OrthoDB" id="8537427at2"/>
<gene>
    <name evidence="1" type="ORF">SAMN05421760_102501</name>
</gene>
<evidence type="ECO:0000313" key="2">
    <source>
        <dbReference type="Proteomes" id="UP000185999"/>
    </source>
</evidence>
<keyword evidence="2" id="KW-1185">Reference proteome</keyword>
<dbReference type="AlphaFoldDB" id="A0A1N7KJT9"/>
<proteinExistence type="predicted"/>
<dbReference type="SUPFAM" id="SSF52833">
    <property type="entry name" value="Thioredoxin-like"/>
    <property type="match status" value="1"/>
</dbReference>
<dbReference type="Proteomes" id="UP000185999">
    <property type="component" value="Unassembled WGS sequence"/>
</dbReference>
<dbReference type="InterPro" id="IPR036249">
    <property type="entry name" value="Thioredoxin-like_sf"/>
</dbReference>
<dbReference type="InterPro" id="IPR008554">
    <property type="entry name" value="Glutaredoxin-like"/>
</dbReference>
<evidence type="ECO:0000313" key="1">
    <source>
        <dbReference type="EMBL" id="SIS61817.1"/>
    </source>
</evidence>
<organism evidence="1 2">
    <name type="scientific">Neptunomonas antarctica</name>
    <dbReference type="NCBI Taxonomy" id="619304"/>
    <lineage>
        <taxon>Bacteria</taxon>
        <taxon>Pseudomonadati</taxon>
        <taxon>Pseudomonadota</taxon>
        <taxon>Gammaproteobacteria</taxon>
        <taxon>Oceanospirillales</taxon>
        <taxon>Oceanospirillaceae</taxon>
        <taxon>Neptunomonas</taxon>
    </lineage>
</organism>
<protein>
    <submittedName>
        <fullName evidence="1">Glutaredoxin-like domain</fullName>
    </submittedName>
</protein>
<dbReference type="EMBL" id="FTOE01000002">
    <property type="protein sequence ID" value="SIS61817.1"/>
    <property type="molecule type" value="Genomic_DNA"/>
</dbReference>
<name>A0A1N7KJT9_9GAMM</name>
<sequence>MKSFLLFSTQACHLCEQAEALLVSSLDPGLHQIDVIDIAYDDQLLETYGERIPVLQNEQTNAELDWPFDAHQLRLFINK</sequence>
<dbReference type="RefSeq" id="WP_054343416.1">
    <property type="nucleotide sequence ID" value="NZ_FTOE01000002.1"/>
</dbReference>
<dbReference type="Gene3D" id="3.40.30.10">
    <property type="entry name" value="Glutaredoxin"/>
    <property type="match status" value="1"/>
</dbReference>
<dbReference type="STRING" id="619304.SAMN05421760_102501"/>
<reference evidence="2" key="1">
    <citation type="submission" date="2017-01" db="EMBL/GenBank/DDBJ databases">
        <authorList>
            <person name="Varghese N."/>
            <person name="Submissions S."/>
        </authorList>
    </citation>
    <scope>NUCLEOTIDE SEQUENCE [LARGE SCALE GENOMIC DNA]</scope>
    <source>
        <strain evidence="2">DSM 22306</strain>
    </source>
</reference>
<dbReference type="Pfam" id="PF05768">
    <property type="entry name" value="Glrx-like"/>
    <property type="match status" value="1"/>
</dbReference>